<sequence length="69" mass="7690">MLQSATDPGLGANPFADGNYYAENRLRVVIEDAEEMAYQIPESVLPQSDTHCNALLMLDQTQTFNRAKD</sequence>
<gene>
    <name evidence="1" type="ORF">MKZ38_006677</name>
</gene>
<organism evidence="1 2">
    <name type="scientific">Zalerion maritima</name>
    <dbReference type="NCBI Taxonomy" id="339359"/>
    <lineage>
        <taxon>Eukaryota</taxon>
        <taxon>Fungi</taxon>
        <taxon>Dikarya</taxon>
        <taxon>Ascomycota</taxon>
        <taxon>Pezizomycotina</taxon>
        <taxon>Sordariomycetes</taxon>
        <taxon>Lulworthiomycetidae</taxon>
        <taxon>Lulworthiales</taxon>
        <taxon>Lulworthiaceae</taxon>
        <taxon>Zalerion</taxon>
    </lineage>
</organism>
<dbReference type="AlphaFoldDB" id="A0AAD5RX19"/>
<reference evidence="1" key="1">
    <citation type="submission" date="2022-07" db="EMBL/GenBank/DDBJ databases">
        <title>Draft genome sequence of Zalerion maritima ATCC 34329, a (micro)plastics degrading marine fungus.</title>
        <authorList>
            <person name="Paco A."/>
            <person name="Goncalves M.F.M."/>
            <person name="Rocha-Santos T.A.P."/>
            <person name="Alves A."/>
        </authorList>
    </citation>
    <scope>NUCLEOTIDE SEQUENCE</scope>
    <source>
        <strain evidence="1">ATCC 34329</strain>
    </source>
</reference>
<name>A0AAD5RX19_9PEZI</name>
<comment type="caution">
    <text evidence="1">The sequence shown here is derived from an EMBL/GenBank/DDBJ whole genome shotgun (WGS) entry which is preliminary data.</text>
</comment>
<protein>
    <submittedName>
        <fullName evidence="1">Uncharacterized protein</fullName>
    </submittedName>
</protein>
<dbReference type="Proteomes" id="UP001201980">
    <property type="component" value="Unassembled WGS sequence"/>
</dbReference>
<dbReference type="EMBL" id="JAKWBI020000040">
    <property type="protein sequence ID" value="KAJ2905021.1"/>
    <property type="molecule type" value="Genomic_DNA"/>
</dbReference>
<proteinExistence type="predicted"/>
<accession>A0AAD5RX19</accession>
<evidence type="ECO:0000313" key="1">
    <source>
        <dbReference type="EMBL" id="KAJ2905021.1"/>
    </source>
</evidence>
<evidence type="ECO:0000313" key="2">
    <source>
        <dbReference type="Proteomes" id="UP001201980"/>
    </source>
</evidence>
<keyword evidence="2" id="KW-1185">Reference proteome</keyword>